<proteinExistence type="predicted"/>
<feature type="transmembrane region" description="Helical" evidence="5">
    <location>
        <begin position="138"/>
        <end position="161"/>
    </location>
</feature>
<feature type="transmembrane region" description="Helical" evidence="5">
    <location>
        <begin position="56"/>
        <end position="78"/>
    </location>
</feature>
<dbReference type="PROSITE" id="PS51257">
    <property type="entry name" value="PROKAR_LIPOPROTEIN"/>
    <property type="match status" value="1"/>
</dbReference>
<evidence type="ECO:0000313" key="11">
    <source>
        <dbReference type="Proteomes" id="UP000663832"/>
    </source>
</evidence>
<gene>
    <name evidence="7" type="ORF">BJG266_LOCUS33160</name>
    <name evidence="8" type="ORF">BJG266_LOCUS33451</name>
    <name evidence="9" type="ORF">QVE165_LOCUS50321</name>
    <name evidence="10" type="ORF">QVE165_LOCUS50572</name>
</gene>
<dbReference type="InterPro" id="IPR017452">
    <property type="entry name" value="GPCR_Rhodpsn_7TM"/>
</dbReference>
<feature type="transmembrane region" description="Helical" evidence="5">
    <location>
        <begin position="244"/>
        <end position="267"/>
    </location>
</feature>
<dbReference type="EMBL" id="CAJNOM010000979">
    <property type="protein sequence ID" value="CAF1583307.1"/>
    <property type="molecule type" value="Genomic_DNA"/>
</dbReference>
<comment type="caution">
    <text evidence="7">The sequence shown here is derived from an EMBL/GenBank/DDBJ whole genome shotgun (WGS) entry which is preliminary data.</text>
</comment>
<evidence type="ECO:0000256" key="2">
    <source>
        <dbReference type="ARBA" id="ARBA00022692"/>
    </source>
</evidence>
<feature type="transmembrane region" description="Helical" evidence="5">
    <location>
        <begin position="181"/>
        <end position="203"/>
    </location>
</feature>
<dbReference type="PROSITE" id="PS50262">
    <property type="entry name" value="G_PROTEIN_RECEP_F1_2"/>
    <property type="match status" value="1"/>
</dbReference>
<reference evidence="7" key="1">
    <citation type="submission" date="2021-02" db="EMBL/GenBank/DDBJ databases">
        <authorList>
            <person name="Nowell W R."/>
        </authorList>
    </citation>
    <scope>NUCLEOTIDE SEQUENCE</scope>
</reference>
<feature type="transmembrane region" description="Helical" evidence="5">
    <location>
        <begin position="98"/>
        <end position="117"/>
    </location>
</feature>
<feature type="domain" description="G-protein coupled receptors family 1 profile" evidence="6">
    <location>
        <begin position="33"/>
        <end position="303"/>
    </location>
</feature>
<evidence type="ECO:0000256" key="4">
    <source>
        <dbReference type="ARBA" id="ARBA00023136"/>
    </source>
</evidence>
<dbReference type="GO" id="GO:0016020">
    <property type="term" value="C:membrane"/>
    <property type="evidence" value="ECO:0007669"/>
    <property type="project" value="UniProtKB-SubCell"/>
</dbReference>
<dbReference type="EMBL" id="CAJNOI010000645">
    <property type="protein sequence ID" value="CAF1322979.1"/>
    <property type="molecule type" value="Genomic_DNA"/>
</dbReference>
<dbReference type="Proteomes" id="UP000663832">
    <property type="component" value="Unassembled WGS sequence"/>
</dbReference>
<evidence type="ECO:0000259" key="6">
    <source>
        <dbReference type="PROSITE" id="PS50262"/>
    </source>
</evidence>
<comment type="subcellular location">
    <subcellularLocation>
        <location evidence="1">Membrane</location>
    </subcellularLocation>
</comment>
<organism evidence="7 12">
    <name type="scientific">Adineta steineri</name>
    <dbReference type="NCBI Taxonomy" id="433720"/>
    <lineage>
        <taxon>Eukaryota</taxon>
        <taxon>Metazoa</taxon>
        <taxon>Spiralia</taxon>
        <taxon>Gnathifera</taxon>
        <taxon>Rotifera</taxon>
        <taxon>Eurotatoria</taxon>
        <taxon>Bdelloidea</taxon>
        <taxon>Adinetida</taxon>
        <taxon>Adinetidae</taxon>
        <taxon>Adineta</taxon>
    </lineage>
</organism>
<evidence type="ECO:0000313" key="9">
    <source>
        <dbReference type="EMBL" id="CAF1583307.1"/>
    </source>
</evidence>
<evidence type="ECO:0000256" key="1">
    <source>
        <dbReference type="ARBA" id="ARBA00004370"/>
    </source>
</evidence>
<keyword evidence="11" id="KW-1185">Reference proteome</keyword>
<keyword evidence="3 5" id="KW-1133">Transmembrane helix</keyword>
<dbReference type="EMBL" id="CAJNOM010001005">
    <property type="protein sequence ID" value="CAF1585452.1"/>
    <property type="molecule type" value="Genomic_DNA"/>
</dbReference>
<evidence type="ECO:0000256" key="5">
    <source>
        <dbReference type="SAM" id="Phobius"/>
    </source>
</evidence>
<dbReference type="Gene3D" id="1.20.1070.10">
    <property type="entry name" value="Rhodopsin 7-helix transmembrane proteins"/>
    <property type="match status" value="1"/>
</dbReference>
<keyword evidence="2 5" id="KW-0812">Transmembrane</keyword>
<dbReference type="Proteomes" id="UP000663877">
    <property type="component" value="Unassembled WGS sequence"/>
</dbReference>
<accession>A0A815FD66</accession>
<evidence type="ECO:0000256" key="3">
    <source>
        <dbReference type="ARBA" id="ARBA00022989"/>
    </source>
</evidence>
<sequence length="328" mass="36966">MNNLTAKSTVSSTLLNVPYQLNMWIGCFILITGNLSTFGNIIVFSSKAFRNRACTVYLLAEAFVVIINFNLVLLTRVLQKGFKISIMNRFDSICKIRYFASMYTDILALTLFMLASLDRLLEAQRSPALRKWSNRTKLAYKVVAGCTIGWFLLTGSRLVLYSTSYGSCEALPGPYAIFDNYYESIVSGICPPIIILIISYLMVRSVRETIQRQAVPAVNGELNNKPKPNLAFLRNTDKQLTMMLLWQTFVAIPAFIPYAALLIYSSITANWSKSAEYVAWENVFAETIRLLSYTFFSTQFYVTLISSQGIRKQVRAVFTGKNSVSVTS</sequence>
<feature type="transmembrane region" description="Helical" evidence="5">
    <location>
        <begin position="287"/>
        <end position="305"/>
    </location>
</feature>
<dbReference type="EMBL" id="CAJNOI010000614">
    <property type="protein sequence ID" value="CAF1317526.1"/>
    <property type="molecule type" value="Genomic_DNA"/>
</dbReference>
<evidence type="ECO:0000313" key="7">
    <source>
        <dbReference type="EMBL" id="CAF1317526.1"/>
    </source>
</evidence>
<evidence type="ECO:0000313" key="10">
    <source>
        <dbReference type="EMBL" id="CAF1585452.1"/>
    </source>
</evidence>
<dbReference type="SUPFAM" id="SSF81321">
    <property type="entry name" value="Family A G protein-coupled receptor-like"/>
    <property type="match status" value="1"/>
</dbReference>
<dbReference type="AlphaFoldDB" id="A0A815FD66"/>
<keyword evidence="4 5" id="KW-0472">Membrane</keyword>
<evidence type="ECO:0000313" key="8">
    <source>
        <dbReference type="EMBL" id="CAF1322979.1"/>
    </source>
</evidence>
<name>A0A815FD66_9BILA</name>
<evidence type="ECO:0000313" key="12">
    <source>
        <dbReference type="Proteomes" id="UP000663877"/>
    </source>
</evidence>
<feature type="transmembrane region" description="Helical" evidence="5">
    <location>
        <begin position="23"/>
        <end position="44"/>
    </location>
</feature>
<protein>
    <recommendedName>
        <fullName evidence="6">G-protein coupled receptors family 1 profile domain-containing protein</fullName>
    </recommendedName>
</protein>
<dbReference type="OrthoDB" id="9995072at2759"/>